<feature type="compositionally biased region" description="Basic and acidic residues" evidence="1">
    <location>
        <begin position="58"/>
        <end position="75"/>
    </location>
</feature>
<reference evidence="2" key="1">
    <citation type="submission" date="2018-03" db="EMBL/GenBank/DDBJ databases">
        <authorList>
            <person name="Guldener U."/>
        </authorList>
    </citation>
    <scope>NUCLEOTIDE SEQUENCE [LARGE SCALE GENOMIC DNA]</scope>
    <source>
        <strain evidence="2">ATCC34888</strain>
    </source>
</reference>
<evidence type="ECO:0000313" key="3">
    <source>
        <dbReference type="Proteomes" id="UP000325008"/>
    </source>
</evidence>
<organism evidence="2 3">
    <name type="scientific">Pseudozyma antarctica</name>
    <name type="common">Yeast</name>
    <name type="synonym">Candida antarctica</name>
    <dbReference type="NCBI Taxonomy" id="84753"/>
    <lineage>
        <taxon>Eukaryota</taxon>
        <taxon>Fungi</taxon>
        <taxon>Dikarya</taxon>
        <taxon>Basidiomycota</taxon>
        <taxon>Ustilaginomycotina</taxon>
        <taxon>Ustilaginomycetes</taxon>
        <taxon>Ustilaginales</taxon>
        <taxon>Ustilaginaceae</taxon>
        <taxon>Moesziomyces</taxon>
    </lineage>
</organism>
<comment type="caution">
    <text evidence="2">The sequence shown here is derived from an EMBL/GenBank/DDBJ whole genome shotgun (WGS) entry which is preliminary data.</text>
</comment>
<sequence length="246" mass="26750">MTSERKSASENPAKEPGPSSSDSICGRPKIDPDIAHADQEISKDEEPGPSTSTPSAATDRRPSAHLDSEHPDDRTLPSLAHQTSTLLNWSILEQLRLSNEIYAEMARMQRLQTLMQIGAMPGAPNGVGADYYMNLLRGIPRAQAPDSILGPEATRSWDRLSSPNQYLMQAASGLSFAHESIPAPRSNAVTGAFAAAEKKLTDSIEESAARDRAWKDVTDKARQELRDRNRHSGAEARGDRPEALSP</sequence>
<gene>
    <name evidence="2" type="ORF">PSANT_01054</name>
</gene>
<dbReference type="Proteomes" id="UP000325008">
    <property type="component" value="Unassembled WGS sequence"/>
</dbReference>
<proteinExistence type="predicted"/>
<keyword evidence="3" id="KW-1185">Reference proteome</keyword>
<feature type="compositionally biased region" description="Basic and acidic residues" evidence="1">
    <location>
        <begin position="28"/>
        <end position="46"/>
    </location>
</feature>
<dbReference type="EMBL" id="OOIQ01000002">
    <property type="protein sequence ID" value="SPO43370.1"/>
    <property type="molecule type" value="Genomic_DNA"/>
</dbReference>
<dbReference type="AlphaFoldDB" id="A0A5C3FGP0"/>
<feature type="region of interest" description="Disordered" evidence="1">
    <location>
        <begin position="204"/>
        <end position="246"/>
    </location>
</feature>
<feature type="region of interest" description="Disordered" evidence="1">
    <location>
        <begin position="1"/>
        <end position="77"/>
    </location>
</feature>
<evidence type="ECO:0000313" key="2">
    <source>
        <dbReference type="EMBL" id="SPO43370.1"/>
    </source>
</evidence>
<name>A0A5C3FGP0_PSEA2</name>
<accession>A0A5C3FGP0</accession>
<dbReference type="RefSeq" id="XP_014659000.1">
    <property type="nucleotide sequence ID" value="XM_014803514.1"/>
</dbReference>
<evidence type="ECO:0000256" key="1">
    <source>
        <dbReference type="SAM" id="MobiDB-lite"/>
    </source>
</evidence>
<protein>
    <submittedName>
        <fullName evidence="2">Uncharacterized protein</fullName>
    </submittedName>
</protein>
<dbReference type="OrthoDB" id="10453807at2759"/>